<dbReference type="SMART" id="SM00635">
    <property type="entry name" value="BID_2"/>
    <property type="match status" value="1"/>
</dbReference>
<dbReference type="EMBL" id="JWHR01000064">
    <property type="protein sequence ID" value="KHS57802.1"/>
    <property type="molecule type" value="Genomic_DNA"/>
</dbReference>
<dbReference type="SMART" id="SM00460">
    <property type="entry name" value="TGc"/>
    <property type="match status" value="1"/>
</dbReference>
<protein>
    <recommendedName>
        <fullName evidence="1">Fibronectin type-III domain-containing protein</fullName>
    </recommendedName>
</protein>
<dbReference type="InterPro" id="IPR003343">
    <property type="entry name" value="Big_2"/>
</dbReference>
<dbReference type="InterPro" id="IPR002931">
    <property type="entry name" value="Transglutaminase-like"/>
</dbReference>
<dbReference type="Proteomes" id="UP000031189">
    <property type="component" value="Unassembled WGS sequence"/>
</dbReference>
<feature type="domain" description="Fibronectin type-III" evidence="1">
    <location>
        <begin position="593"/>
        <end position="687"/>
    </location>
</feature>
<dbReference type="STRING" id="1577792.QX51_06490"/>
<reference evidence="2 3" key="1">
    <citation type="submission" date="2014-12" db="EMBL/GenBank/DDBJ databases">
        <title>Draft genome sequence of Terrisporobacter sp. 08-306576, isolated from the blood culture of a bacteremia patient.</title>
        <authorList>
            <person name="Lund L.C."/>
            <person name="Sydenham T.V."/>
            <person name="Hogh S.V."/>
            <person name="Skov M.N."/>
            <person name="Kemp M."/>
            <person name="Justesen U.S."/>
        </authorList>
    </citation>
    <scope>NUCLEOTIDE SEQUENCE [LARGE SCALE GENOMIC DNA]</scope>
    <source>
        <strain evidence="2 3">08-306576</strain>
    </source>
</reference>
<name>A0A0B3W5Z0_9FIRM</name>
<evidence type="ECO:0000313" key="2">
    <source>
        <dbReference type="EMBL" id="KHS57802.1"/>
    </source>
</evidence>
<dbReference type="Gene3D" id="2.60.40.10">
    <property type="entry name" value="Immunoglobulins"/>
    <property type="match status" value="3"/>
</dbReference>
<dbReference type="Pfam" id="PF00041">
    <property type="entry name" value="fn3"/>
    <property type="match status" value="1"/>
</dbReference>
<dbReference type="CDD" id="cd00063">
    <property type="entry name" value="FN3"/>
    <property type="match status" value="2"/>
</dbReference>
<dbReference type="Gene3D" id="3.10.620.30">
    <property type="match status" value="1"/>
</dbReference>
<dbReference type="Pfam" id="PF01841">
    <property type="entry name" value="Transglut_core"/>
    <property type="match status" value="1"/>
</dbReference>
<dbReference type="SMART" id="SM00060">
    <property type="entry name" value="FN3"/>
    <property type="match status" value="3"/>
</dbReference>
<dbReference type="Gene3D" id="2.60.40.1080">
    <property type="match status" value="1"/>
</dbReference>
<feature type="domain" description="Fibronectin type-III" evidence="1">
    <location>
        <begin position="497"/>
        <end position="591"/>
    </location>
</feature>
<dbReference type="RefSeq" id="WP_039679084.1">
    <property type="nucleotide sequence ID" value="NZ_JWHR01000064.1"/>
</dbReference>
<proteinExistence type="predicted"/>
<dbReference type="AlphaFoldDB" id="A0A0B3W5Z0"/>
<sequence length="788" mass="89103">MKGLKKTISLFLCSLLIFNLISIGDFNIFAENLSSAYETSPKVISIGSSKDELQVIEEEDGKVVNPLYQGVNVKTYSPKSSVTPYSTNVFYTKKDAANYLRREMVKRSGTIEFTIKQKNYSTLYADLFAMAVEDNANANSSEGDYLFRHWSNFYVDWNDSKSTETKFIFQMEYLSTYKQEQRVDYEVKKVLDELDVYNADEYTKAKSVHDFITENIVYDYDLTKFSAYDGIVSKNVVCNGYAALTYKMMKDLGLGVRCITGYAGSDYHAWNIGKIGTKWYNIDNTWDASNSDDNYVYYTYFLRNNVEFEDHKRDSQFTTKEFNLAYPMSKTSYKDVDYYGEKFSLNKLQKTIGMGKSFKLYGIQLDDNDEIQFFSSSNENVAKVDSKGKVTGISLGHTTITATTKKGKKASCSVKVRYDINDCKITKIGNGEKFISYSGNLKPSITATYDNKILEEGKDYSLDYGENISSGKGTINIVGIGSYTGQKMATFKIYPSKVSGVRILSNTTDSLKIRWDKEYGVTGYRIYRSTSKDGKYTKVATVSNKSSNTYTDGGLISGKTYYYKIRAYKTVGDENLYGDYSNVFYGKTKYPSQVKNLKQNSSYKTLIKLSWDKASYASGYRVYRATSKDGTYKKIGELSGGTNNNFTDKNVSTGKTYYYKVRAYRKVGNSRDYGSYSTKLKASTKCNTPVITVSSTSSKNTGNTTKTGKVKISWKKITGAYGYALYRADSKTGGYKRIETVTSGSTLNTIDEGLKTGKIYYYKVRAYRTADCGNIYSYYSNVKNIKVK</sequence>
<evidence type="ECO:0000313" key="3">
    <source>
        <dbReference type="Proteomes" id="UP000031189"/>
    </source>
</evidence>
<accession>A0A0B3W5Z0</accession>
<keyword evidence="3" id="KW-1185">Reference proteome</keyword>
<dbReference type="InterPro" id="IPR008964">
    <property type="entry name" value="Invasin/intimin_cell_adhesion"/>
</dbReference>
<comment type="caution">
    <text evidence="2">The sequence shown here is derived from an EMBL/GenBank/DDBJ whole genome shotgun (WGS) entry which is preliminary data.</text>
</comment>
<dbReference type="InterPro" id="IPR038765">
    <property type="entry name" value="Papain-like_cys_pep_sf"/>
</dbReference>
<dbReference type="InterPro" id="IPR013783">
    <property type="entry name" value="Ig-like_fold"/>
</dbReference>
<dbReference type="Pfam" id="PF02368">
    <property type="entry name" value="Big_2"/>
    <property type="match status" value="1"/>
</dbReference>
<dbReference type="SUPFAM" id="SSF54001">
    <property type="entry name" value="Cysteine proteinases"/>
    <property type="match status" value="1"/>
</dbReference>
<dbReference type="SUPFAM" id="SSF49265">
    <property type="entry name" value="Fibronectin type III"/>
    <property type="match status" value="2"/>
</dbReference>
<dbReference type="InterPro" id="IPR003961">
    <property type="entry name" value="FN3_dom"/>
</dbReference>
<dbReference type="OrthoDB" id="9788327at2"/>
<dbReference type="InterPro" id="IPR036116">
    <property type="entry name" value="FN3_sf"/>
</dbReference>
<dbReference type="PROSITE" id="PS50853">
    <property type="entry name" value="FN3"/>
    <property type="match status" value="2"/>
</dbReference>
<dbReference type="SUPFAM" id="SSF49373">
    <property type="entry name" value="Invasin/intimin cell-adhesion fragments"/>
    <property type="match status" value="1"/>
</dbReference>
<organism evidence="2 3">
    <name type="scientific">Terrisporobacter othiniensis</name>
    <dbReference type="NCBI Taxonomy" id="1577792"/>
    <lineage>
        <taxon>Bacteria</taxon>
        <taxon>Bacillati</taxon>
        <taxon>Bacillota</taxon>
        <taxon>Clostridia</taxon>
        <taxon>Peptostreptococcales</taxon>
        <taxon>Peptostreptococcaceae</taxon>
        <taxon>Terrisporobacter</taxon>
    </lineage>
</organism>
<evidence type="ECO:0000259" key="1">
    <source>
        <dbReference type="PROSITE" id="PS50853"/>
    </source>
</evidence>
<gene>
    <name evidence="2" type="ORF">QX51_06490</name>
</gene>